<sequence>MATLAVHTKGEVQRFAFSPGPALFRLLVAAEVPIRCGCNGLGGCGLCLVRVIAGSADAPAPLEALHLDDAQLAAGVRLACQVVPRGNLEVEVLATAARPAWRWLRHDETAPPWVPLPAAHPAATDSARTRAASAGRLGVAVDLGTTTLSLSLFDLATGHWRAGCRGPNPQALFGQDILTRLMAAIESSAQAGQMSQAVVEAIGLAISGLAIRARAQTADIAAVTVVANPSMLALLTGDRIARLIDPRSWSQPLTCHPTDLAAWALAWGIDAAARIDLVAPLAGLIGSDLLAGLIATGLTDAADPGLLIDFGTNSELALWDGTTLWATSAAGGPAFEGSGLGCGLPAEPGAIDRLVFRDERPVWHVIGGGPPHGLCGTGLVDLIAGLRRAGQLTERGRFAPEVPATVPPTGFALAAGGHGVRLSGADVDLFQAAKAAIGAGVALLLEHAGLEVASLGRVCVGGTFGSGLDIANAQAIGLLPAIPPARVELCGNTALAGARALLLAPEPGARLTAIRAQARVINLAREPDFDDRFLDQLYLRPLTGRSR</sequence>
<dbReference type="InterPro" id="IPR012675">
    <property type="entry name" value="Beta-grasp_dom_sf"/>
</dbReference>
<dbReference type="Gene3D" id="3.30.420.480">
    <property type="entry name" value="Domain of unknown function (DUF4445)"/>
    <property type="match status" value="1"/>
</dbReference>
<protein>
    <recommendedName>
        <fullName evidence="1">2Fe-2S ferredoxin-type domain-containing protein</fullName>
    </recommendedName>
</protein>
<name>A0A2K8UHK1_9GAMM</name>
<dbReference type="InterPro" id="IPR027980">
    <property type="entry name" value="RACo_C"/>
</dbReference>
<dbReference type="CDD" id="cd00207">
    <property type="entry name" value="fer2"/>
    <property type="match status" value="1"/>
</dbReference>
<dbReference type="AlphaFoldDB" id="A0A2K8UHK1"/>
<dbReference type="SUPFAM" id="SSF54292">
    <property type="entry name" value="2Fe-2S ferredoxin-like"/>
    <property type="match status" value="1"/>
</dbReference>
<dbReference type="InterPro" id="IPR043129">
    <property type="entry name" value="ATPase_NBD"/>
</dbReference>
<dbReference type="InterPro" id="IPR036010">
    <property type="entry name" value="2Fe-2S_ferredoxin-like_sf"/>
</dbReference>
<dbReference type="RefSeq" id="WP_100922685.1">
    <property type="nucleotide sequence ID" value="NZ_CP020371.1"/>
</dbReference>
<dbReference type="Gene3D" id="3.10.20.30">
    <property type="match status" value="1"/>
</dbReference>
<dbReference type="PANTHER" id="PTHR42895:SF2">
    <property type="entry name" value="IRON-SULFUR CLUSTER PROTEIN"/>
    <property type="match status" value="1"/>
</dbReference>
<dbReference type="PANTHER" id="PTHR42895">
    <property type="entry name" value="IRON-SULFUR CLUSTER-BINDING PROTEIN-RELATED"/>
    <property type="match status" value="1"/>
</dbReference>
<dbReference type="SUPFAM" id="SSF53067">
    <property type="entry name" value="Actin-like ATPase domain"/>
    <property type="match status" value="1"/>
</dbReference>
<keyword evidence="3" id="KW-1185">Reference proteome</keyword>
<dbReference type="GO" id="GO:0051536">
    <property type="term" value="F:iron-sulfur cluster binding"/>
    <property type="evidence" value="ECO:0007669"/>
    <property type="project" value="InterPro"/>
</dbReference>
<dbReference type="Proteomes" id="UP000232638">
    <property type="component" value="Plasmid pTs417"/>
</dbReference>
<dbReference type="PROSITE" id="PS51085">
    <property type="entry name" value="2FE2S_FER_2"/>
    <property type="match status" value="1"/>
</dbReference>
<dbReference type="OrthoDB" id="9806704at2"/>
<proteinExistence type="predicted"/>
<gene>
    <name evidence="2" type="ORF">THSYN_29265</name>
</gene>
<dbReference type="Pfam" id="PF14574">
    <property type="entry name" value="RACo_C_ter"/>
    <property type="match status" value="1"/>
</dbReference>
<dbReference type="KEGG" id="tsy:THSYN_29265"/>
<reference evidence="2 3" key="1">
    <citation type="submission" date="2017-03" db="EMBL/GenBank/DDBJ databases">
        <title>Complete genome sequence of Candidatus 'Thiodictyon syntrophicum' sp. nov. strain Cad16T, a photolithoautotroph purple sulfur bacterium isolated from an alpine meromictic lake.</title>
        <authorList>
            <person name="Luedin S.M."/>
            <person name="Pothier J.F."/>
            <person name="Danza F."/>
            <person name="Storelli N."/>
            <person name="Wittwer M."/>
            <person name="Tonolla M."/>
        </authorList>
    </citation>
    <scope>NUCLEOTIDE SEQUENCE [LARGE SCALE GENOMIC DNA]</scope>
    <source>
        <strain evidence="2 3">Cad16T</strain>
        <plasmid evidence="3">Plasmid pts417</plasmid>
    </source>
</reference>
<organism evidence="2 3">
    <name type="scientific">Candidatus Thiodictyon syntrophicum</name>
    <dbReference type="NCBI Taxonomy" id="1166950"/>
    <lineage>
        <taxon>Bacteria</taxon>
        <taxon>Pseudomonadati</taxon>
        <taxon>Pseudomonadota</taxon>
        <taxon>Gammaproteobacteria</taxon>
        <taxon>Chromatiales</taxon>
        <taxon>Chromatiaceae</taxon>
        <taxon>Thiodictyon</taxon>
    </lineage>
</organism>
<dbReference type="InterPro" id="IPR042259">
    <property type="entry name" value="Raco-like_middle_sf"/>
</dbReference>
<dbReference type="EMBL" id="CP020371">
    <property type="protein sequence ID" value="AUB85030.1"/>
    <property type="molecule type" value="Genomic_DNA"/>
</dbReference>
<keyword evidence="2" id="KW-0614">Plasmid</keyword>
<dbReference type="InterPro" id="IPR052911">
    <property type="entry name" value="Corrinoid_activation_enz"/>
</dbReference>
<evidence type="ECO:0000313" key="3">
    <source>
        <dbReference type="Proteomes" id="UP000232638"/>
    </source>
</evidence>
<evidence type="ECO:0000313" key="2">
    <source>
        <dbReference type="EMBL" id="AUB85030.1"/>
    </source>
</evidence>
<evidence type="ECO:0000259" key="1">
    <source>
        <dbReference type="PROSITE" id="PS51085"/>
    </source>
</evidence>
<dbReference type="InterPro" id="IPR001041">
    <property type="entry name" value="2Fe-2S_ferredoxin-type"/>
</dbReference>
<dbReference type="InterPro" id="IPR041414">
    <property type="entry name" value="Raco-like_middle"/>
</dbReference>
<feature type="domain" description="2Fe-2S ferredoxin-type" evidence="1">
    <location>
        <begin position="2"/>
        <end position="96"/>
    </location>
</feature>
<dbReference type="Pfam" id="PF00111">
    <property type="entry name" value="Fer2"/>
    <property type="match status" value="1"/>
</dbReference>
<dbReference type="Pfam" id="PF17651">
    <property type="entry name" value="Raco_middle"/>
    <property type="match status" value="1"/>
</dbReference>
<geneLocation type="plasmid" evidence="3">
    <name>pts417</name>
</geneLocation>
<accession>A0A2K8UHK1</accession>